<dbReference type="EMBL" id="LR822027">
    <property type="protein sequence ID" value="CAD0152087.1"/>
    <property type="molecule type" value="Genomic_DNA"/>
</dbReference>
<dbReference type="Proteomes" id="UP000509791">
    <property type="component" value="Chromosome"/>
</dbReference>
<evidence type="ECO:0000313" key="4">
    <source>
        <dbReference type="Proteomes" id="UP000509791"/>
    </source>
</evidence>
<proteinExistence type="predicted"/>
<dbReference type="EMBL" id="LS483339">
    <property type="protein sequence ID" value="SQF24751.1"/>
    <property type="molecule type" value="Genomic_DNA"/>
</dbReference>
<organism evidence="2 3">
    <name type="scientific">Streptococcus thermophilus</name>
    <dbReference type="NCBI Taxonomy" id="1308"/>
    <lineage>
        <taxon>Bacteria</taxon>
        <taxon>Bacillati</taxon>
        <taxon>Bacillota</taxon>
        <taxon>Bacilli</taxon>
        <taxon>Lactobacillales</taxon>
        <taxon>Streptococcaceae</taxon>
        <taxon>Streptococcus</taxon>
    </lineage>
</organism>
<evidence type="ECO:0000313" key="1">
    <source>
        <dbReference type="EMBL" id="CAD0152087.1"/>
    </source>
</evidence>
<name>A0A2X3WLJ1_STRTR</name>
<protein>
    <submittedName>
        <fullName evidence="2">SuB1079 undefined product 1051177:1052352 reverse MW:44904</fullName>
    </submittedName>
</protein>
<reference evidence="2 3" key="1">
    <citation type="submission" date="2018-06" db="EMBL/GenBank/DDBJ databases">
        <authorList>
            <consortium name="Pathogen Informatics"/>
            <person name="Doyle S."/>
        </authorList>
    </citation>
    <scope>NUCLEOTIDE SEQUENCE [LARGE SCALE GENOMIC DNA]</scope>
    <source>
        <strain evidence="2 3">NCTC12958</strain>
    </source>
</reference>
<evidence type="ECO:0000313" key="2">
    <source>
        <dbReference type="EMBL" id="SQF24751.1"/>
    </source>
</evidence>
<gene>
    <name evidence="2" type="ORF">NCTC12958_00944</name>
    <name evidence="1" type="ORF">STHERMO_0812</name>
</gene>
<reference evidence="1 4" key="2">
    <citation type="submission" date="2020-06" db="EMBL/GenBank/DDBJ databases">
        <authorList>
            <person name="Chuat V."/>
        </authorList>
    </citation>
    <scope>NUCLEOTIDE SEQUENCE [LARGE SCALE GENOMIC DNA]</scope>
    <source>
        <strain evidence="1">STH_CIRM_998</strain>
    </source>
</reference>
<dbReference type="AlphaFoldDB" id="A0A2X3WLJ1"/>
<accession>A0A2X3WLJ1</accession>
<dbReference type="Proteomes" id="UP000249634">
    <property type="component" value="Chromosome 1"/>
</dbReference>
<sequence length="33" mass="3848">MPNLIDYLEQVKELTFDQEPLNILDKVCINEIG</sequence>
<evidence type="ECO:0000313" key="3">
    <source>
        <dbReference type="Proteomes" id="UP000249634"/>
    </source>
</evidence>